<dbReference type="Pfam" id="PF00191">
    <property type="entry name" value="Annexin"/>
    <property type="match status" value="4"/>
</dbReference>
<dbReference type="GeneID" id="111086795"/>
<keyword evidence="5" id="KW-1185">Reference proteome</keyword>
<evidence type="ECO:0000313" key="6">
    <source>
        <dbReference type="RefSeq" id="XP_022246807.1"/>
    </source>
</evidence>
<reference evidence="6" key="1">
    <citation type="submission" date="2025-08" db="UniProtKB">
        <authorList>
            <consortium name="RefSeq"/>
        </authorList>
    </citation>
    <scope>IDENTIFICATION</scope>
    <source>
        <tissue evidence="6">Muscle</tissue>
    </source>
</reference>
<dbReference type="RefSeq" id="XP_022246807.1">
    <property type="nucleotide sequence ID" value="XM_022391099.1"/>
</dbReference>
<gene>
    <name evidence="6" type="primary">LOC111086795</name>
</gene>
<organism evidence="5 6">
    <name type="scientific">Limulus polyphemus</name>
    <name type="common">Atlantic horseshoe crab</name>
    <dbReference type="NCBI Taxonomy" id="6850"/>
    <lineage>
        <taxon>Eukaryota</taxon>
        <taxon>Metazoa</taxon>
        <taxon>Ecdysozoa</taxon>
        <taxon>Arthropoda</taxon>
        <taxon>Chelicerata</taxon>
        <taxon>Merostomata</taxon>
        <taxon>Xiphosura</taxon>
        <taxon>Limulidae</taxon>
        <taxon>Limulus</taxon>
    </lineage>
</organism>
<comment type="domain">
    <text evidence="4">A pair of annexin repeats may form one binding site for calcium and phospholipid.</text>
</comment>
<keyword evidence="4" id="KW-0106">Calcium</keyword>
<dbReference type="SMART" id="SM00335">
    <property type="entry name" value="ANX"/>
    <property type="match status" value="4"/>
</dbReference>
<evidence type="ECO:0000256" key="2">
    <source>
        <dbReference type="ARBA" id="ARBA00022737"/>
    </source>
</evidence>
<protein>
    <recommendedName>
        <fullName evidence="4">Annexin</fullName>
    </recommendedName>
</protein>
<dbReference type="PROSITE" id="PS00223">
    <property type="entry name" value="ANNEXIN_1"/>
    <property type="match status" value="1"/>
</dbReference>
<dbReference type="InterPro" id="IPR018252">
    <property type="entry name" value="Annexin_repeat_CS"/>
</dbReference>
<evidence type="ECO:0000313" key="5">
    <source>
        <dbReference type="Proteomes" id="UP000694941"/>
    </source>
</evidence>
<accession>A0ABM1ST51</accession>
<dbReference type="PANTHER" id="PTHR10502">
    <property type="entry name" value="ANNEXIN"/>
    <property type="match status" value="1"/>
</dbReference>
<dbReference type="PRINTS" id="PR00196">
    <property type="entry name" value="ANNEXIN"/>
</dbReference>
<sequence length="319" mass="36268">MISYQGTINGVSNFNAERAATKLHRAMRGIGSDERVIIEVLTNHSNYQRQEVKQQYKSMYKRSLAKELKEELGGLFEDTCLALLKSHAEHRIDCLYNAVKDTGVDEKCIVETLCLQTGTDLKELHMLFKTKYNKDLDDYLFSKVNEGIRPLIKALLIYGREPNTDPDLELAENDAQDLAKTEPSTWVAQNSIFLKLLTSRNPIQQQLAFQAYKRNTNSSVADTINSKFSGPTKEVYVTVAKLVEDPSQHFAKELRGCLQGTTTNDDKVINILVSRSEVDLQDIKEQYREKYQRHLVDDIAADTSGDYKKIILRIIEPSA</sequence>
<dbReference type="Gene3D" id="1.10.220.10">
    <property type="entry name" value="Annexin"/>
    <property type="match status" value="4"/>
</dbReference>
<dbReference type="PROSITE" id="PS51897">
    <property type="entry name" value="ANNEXIN_2"/>
    <property type="match status" value="2"/>
</dbReference>
<comment type="similarity">
    <text evidence="1 4">Belongs to the annexin family.</text>
</comment>
<name>A0ABM1ST51_LIMPO</name>
<dbReference type="InterPro" id="IPR037104">
    <property type="entry name" value="Annexin_sf"/>
</dbReference>
<keyword evidence="4" id="KW-0111">Calcium/phospholipid-binding</keyword>
<evidence type="ECO:0000256" key="3">
    <source>
        <dbReference type="ARBA" id="ARBA00023216"/>
    </source>
</evidence>
<keyword evidence="3 4" id="KW-0041">Annexin</keyword>
<evidence type="ECO:0000256" key="1">
    <source>
        <dbReference type="ARBA" id="ARBA00007831"/>
    </source>
</evidence>
<proteinExistence type="inferred from homology"/>
<evidence type="ECO:0000256" key="4">
    <source>
        <dbReference type="RuleBase" id="RU003540"/>
    </source>
</evidence>
<dbReference type="InterPro" id="IPR018502">
    <property type="entry name" value="Annexin_repeat"/>
</dbReference>
<dbReference type="SUPFAM" id="SSF47874">
    <property type="entry name" value="Annexin"/>
    <property type="match status" value="1"/>
</dbReference>
<keyword evidence="2 4" id="KW-0677">Repeat</keyword>
<dbReference type="PANTHER" id="PTHR10502:SF175">
    <property type="entry name" value="ANNEXIN A13"/>
    <property type="match status" value="1"/>
</dbReference>
<dbReference type="Proteomes" id="UP000694941">
    <property type="component" value="Unplaced"/>
</dbReference>
<dbReference type="InterPro" id="IPR001464">
    <property type="entry name" value="Annexin"/>
</dbReference>